<keyword evidence="1" id="KW-0812">Transmembrane</keyword>
<proteinExistence type="predicted"/>
<dbReference type="Proteomes" id="UP000176284">
    <property type="component" value="Unassembled WGS sequence"/>
</dbReference>
<dbReference type="EMBL" id="MHJM01000026">
    <property type="protein sequence ID" value="OGY67400.1"/>
    <property type="molecule type" value="Genomic_DNA"/>
</dbReference>
<organism evidence="2 3">
    <name type="scientific">Candidatus Harrisonbacteria bacterium RIFCSPLOWO2_02_FULL_45_10c</name>
    <dbReference type="NCBI Taxonomy" id="1798410"/>
    <lineage>
        <taxon>Bacteria</taxon>
        <taxon>Candidatus Harrisoniibacteriota</taxon>
    </lineage>
</organism>
<evidence type="ECO:0008006" key="4">
    <source>
        <dbReference type="Google" id="ProtNLM"/>
    </source>
</evidence>
<name>A0A1G1ZUH7_9BACT</name>
<feature type="transmembrane region" description="Helical" evidence="1">
    <location>
        <begin position="6"/>
        <end position="28"/>
    </location>
</feature>
<evidence type="ECO:0000313" key="3">
    <source>
        <dbReference type="Proteomes" id="UP000176284"/>
    </source>
</evidence>
<dbReference type="AlphaFoldDB" id="A0A1G1ZUH7"/>
<dbReference type="InterPro" id="IPR014717">
    <property type="entry name" value="Transl_elong_EF1B/ribsomal_bS6"/>
</dbReference>
<comment type="caution">
    <text evidence="2">The sequence shown here is derived from an EMBL/GenBank/DDBJ whole genome shotgun (WGS) entry which is preliminary data.</text>
</comment>
<evidence type="ECO:0000313" key="2">
    <source>
        <dbReference type="EMBL" id="OGY67400.1"/>
    </source>
</evidence>
<evidence type="ECO:0000256" key="1">
    <source>
        <dbReference type="SAM" id="Phobius"/>
    </source>
</evidence>
<keyword evidence="1" id="KW-0472">Membrane</keyword>
<reference evidence="2 3" key="1">
    <citation type="journal article" date="2016" name="Nat. Commun.">
        <title>Thousands of microbial genomes shed light on interconnected biogeochemical processes in an aquifer system.</title>
        <authorList>
            <person name="Anantharaman K."/>
            <person name="Brown C.T."/>
            <person name="Hug L.A."/>
            <person name="Sharon I."/>
            <person name="Castelle C.J."/>
            <person name="Probst A.J."/>
            <person name="Thomas B.C."/>
            <person name="Singh A."/>
            <person name="Wilkins M.J."/>
            <person name="Karaoz U."/>
            <person name="Brodie E.L."/>
            <person name="Williams K.H."/>
            <person name="Hubbard S.S."/>
            <person name="Banfield J.F."/>
        </authorList>
    </citation>
    <scope>NUCLEOTIDE SEQUENCE [LARGE SCALE GENOMIC DNA]</scope>
</reference>
<protein>
    <recommendedName>
        <fullName evidence="4">Type 4a pilus biogenesis protein PilO</fullName>
    </recommendedName>
</protein>
<gene>
    <name evidence="2" type="ORF">A3H63_01545</name>
</gene>
<accession>A0A1G1ZUH7</accession>
<keyword evidence="1" id="KW-1133">Transmembrane helix</keyword>
<dbReference type="Gene3D" id="3.30.70.60">
    <property type="match status" value="1"/>
</dbReference>
<sequence length="172" mass="18857">MEFRNWLIRNLSISGGVIALLIIAVLLAGNDLSRRADKIQNSRQELSVRLKSFNSLVALRANASEAAKITSVLQLALPAKDQLIGFSKVLEGYAKNNKLGFGFSFESEAKATEKIPATNSFTLTSSGPYSQFIRFLRALEGGAYSVGFDSFDLNRRAGEDFDILIKGKVFSQ</sequence>